<accession>A0ABQ0MTK7</accession>
<dbReference type="EMBL" id="BDQM01000007">
    <property type="protein sequence ID" value="GAW95703.1"/>
    <property type="molecule type" value="Genomic_DNA"/>
</dbReference>
<proteinExistence type="predicted"/>
<evidence type="ECO:0000313" key="1">
    <source>
        <dbReference type="EMBL" id="GAW95703.1"/>
    </source>
</evidence>
<evidence type="ECO:0000313" key="2">
    <source>
        <dbReference type="Proteomes" id="UP000197068"/>
    </source>
</evidence>
<dbReference type="RefSeq" id="WP_057179763.1">
    <property type="nucleotide sequence ID" value="NZ_BDQM01000007.1"/>
</dbReference>
<dbReference type="Proteomes" id="UP000197068">
    <property type="component" value="Unassembled WGS sequence"/>
</dbReference>
<comment type="caution">
    <text evidence="1">The sequence shown here is derived from an EMBL/GenBank/DDBJ whole genome shotgun (WGS) entry which is preliminary data.</text>
</comment>
<keyword evidence="2" id="KW-1185">Reference proteome</keyword>
<protein>
    <submittedName>
        <fullName evidence="1">Uncharacterized protein</fullName>
    </submittedName>
</protein>
<name>A0ABQ0MTK7_9GAMM</name>
<gene>
    <name evidence="1" type="ORF">MTCD1_01306</name>
</gene>
<organism evidence="1 2">
    <name type="scientific">Colwellia marinimaniae</name>
    <dbReference type="NCBI Taxonomy" id="1513592"/>
    <lineage>
        <taxon>Bacteria</taxon>
        <taxon>Pseudomonadati</taxon>
        <taxon>Pseudomonadota</taxon>
        <taxon>Gammaproteobacteria</taxon>
        <taxon>Alteromonadales</taxon>
        <taxon>Colwelliaceae</taxon>
        <taxon>Colwellia</taxon>
    </lineage>
</organism>
<sequence>MKKIPVSKSASNSVIAQVSEAGEKEVTLAIYSAPNVLALCSAKTANKSEVIAMANVTNYGIAATALSPFMWKTLPRLYLVNTEPVAVEAISKDRHPLV</sequence>
<reference evidence="1 2" key="1">
    <citation type="submission" date="2017-06" db="EMBL/GenBank/DDBJ databases">
        <title>Whole Genome Sequences of Colwellia marinimaniae MTCD1.</title>
        <authorList>
            <person name="Kusumoto H."/>
            <person name="Inoue M."/>
            <person name="Tanikawa K."/>
            <person name="Maeji H."/>
            <person name="Cameron J.H."/>
            <person name="Bartlett D.H."/>
        </authorList>
    </citation>
    <scope>NUCLEOTIDE SEQUENCE [LARGE SCALE GENOMIC DNA]</scope>
    <source>
        <strain evidence="1 2">MTCD1</strain>
    </source>
</reference>